<evidence type="ECO:0000313" key="3">
    <source>
        <dbReference type="Proteomes" id="UP000184222"/>
    </source>
</evidence>
<feature type="transmembrane region" description="Helical" evidence="1">
    <location>
        <begin position="58"/>
        <end position="78"/>
    </location>
</feature>
<evidence type="ECO:0000313" key="2">
    <source>
        <dbReference type="EMBL" id="API87226.1"/>
    </source>
</evidence>
<gene>
    <name evidence="2" type="ORF">F7310_07555</name>
</gene>
<dbReference type="RefSeq" id="WP_072712953.1">
    <property type="nucleotide sequence ID" value="NZ_CP016796.1"/>
</dbReference>
<dbReference type="OrthoDB" id="5605690at2"/>
<protein>
    <submittedName>
        <fullName evidence="2">Uncharacterized protein</fullName>
    </submittedName>
</protein>
<keyword evidence="3" id="KW-1185">Reference proteome</keyword>
<organism evidence="2 3">
    <name type="scientific">Francisella uliginis</name>
    <dbReference type="NCBI Taxonomy" id="573570"/>
    <lineage>
        <taxon>Bacteria</taxon>
        <taxon>Pseudomonadati</taxon>
        <taxon>Pseudomonadota</taxon>
        <taxon>Gammaproteobacteria</taxon>
        <taxon>Thiotrichales</taxon>
        <taxon>Francisellaceae</taxon>
        <taxon>Francisella</taxon>
    </lineage>
</organism>
<keyword evidence="1" id="KW-0812">Transmembrane</keyword>
<dbReference type="Proteomes" id="UP000184222">
    <property type="component" value="Chromosome"/>
</dbReference>
<name>A0A1L4BTP4_9GAMM</name>
<accession>A0A1L4BTP4</accession>
<keyword evidence="1" id="KW-0472">Membrane</keyword>
<dbReference type="KEGG" id="frx:F7310_07555"/>
<reference evidence="2 3" key="1">
    <citation type="journal article" date="2016" name="Appl. Environ. Microbiol.">
        <title>Whole genome relationships among Francisella bacteria of diverse origin define new species and provide specific regions for detection.</title>
        <authorList>
            <person name="Challacombe J.F."/>
            <person name="Petersen J.M."/>
            <person name="Gallegos-Graves V."/>
            <person name="Hodge D."/>
            <person name="Pillai S."/>
            <person name="Kuske C.R."/>
        </authorList>
    </citation>
    <scope>NUCLEOTIDE SEQUENCE [LARGE SCALE GENOMIC DNA]</scope>
    <source>
        <strain evidence="3">TX07-7310</strain>
    </source>
</reference>
<dbReference type="EMBL" id="CP016796">
    <property type="protein sequence ID" value="API87226.1"/>
    <property type="molecule type" value="Genomic_DNA"/>
</dbReference>
<dbReference type="AlphaFoldDB" id="A0A1L4BTP4"/>
<proteinExistence type="predicted"/>
<evidence type="ECO:0000256" key="1">
    <source>
        <dbReference type="SAM" id="Phobius"/>
    </source>
</evidence>
<sequence length="137" mass="14569">MIKKLICYVFIFLILFNYGFSSESTAKVSVNTISSSENTQTNDSSTLNNIIITPVKDISIGAASLIMAPIGAFVGLFKGVTMSQQILYNGEHHSGDSDIVNIVVAPLAAVGFAIGGAGYMVFKLPQETAKSLSKKDD</sequence>
<keyword evidence="1" id="KW-1133">Transmembrane helix</keyword>
<feature type="transmembrane region" description="Helical" evidence="1">
    <location>
        <begin position="99"/>
        <end position="122"/>
    </location>
</feature>